<accession>A0AAV4DA51</accession>
<dbReference type="SUPFAM" id="SSF52540">
    <property type="entry name" value="P-loop containing nucleoside triphosphate hydrolases"/>
    <property type="match status" value="1"/>
</dbReference>
<evidence type="ECO:0000256" key="5">
    <source>
        <dbReference type="SAM" id="Coils"/>
    </source>
</evidence>
<keyword evidence="5" id="KW-0175">Coiled coil</keyword>
<dbReference type="EMBL" id="BLXT01007646">
    <property type="protein sequence ID" value="GFO41051.1"/>
    <property type="molecule type" value="Genomic_DNA"/>
</dbReference>
<evidence type="ECO:0000256" key="3">
    <source>
        <dbReference type="ARBA" id="ARBA00023125"/>
    </source>
</evidence>
<dbReference type="Pfam" id="PF00488">
    <property type="entry name" value="MutS_V"/>
    <property type="match status" value="1"/>
</dbReference>
<dbReference type="InterPro" id="IPR027417">
    <property type="entry name" value="P-loop_NTPase"/>
</dbReference>
<evidence type="ECO:0000259" key="6">
    <source>
        <dbReference type="PROSITE" id="PS00486"/>
    </source>
</evidence>
<dbReference type="SMART" id="SM00534">
    <property type="entry name" value="MUTSac"/>
    <property type="match status" value="1"/>
</dbReference>
<keyword evidence="3" id="KW-0238">DNA-binding</keyword>
<evidence type="ECO:0000313" key="8">
    <source>
        <dbReference type="Proteomes" id="UP000735302"/>
    </source>
</evidence>
<name>A0AAV4DA51_9GAST</name>
<feature type="coiled-coil region" evidence="5">
    <location>
        <begin position="28"/>
        <end position="55"/>
    </location>
</feature>
<keyword evidence="1" id="KW-0547">Nucleotide-binding</keyword>
<dbReference type="GO" id="GO:0005524">
    <property type="term" value="F:ATP binding"/>
    <property type="evidence" value="ECO:0007669"/>
    <property type="project" value="UniProtKB-KW"/>
</dbReference>
<dbReference type="Gene3D" id="3.40.50.300">
    <property type="entry name" value="P-loop containing nucleotide triphosphate hydrolases"/>
    <property type="match status" value="1"/>
</dbReference>
<dbReference type="InterPro" id="IPR000432">
    <property type="entry name" value="DNA_mismatch_repair_MutS_C"/>
</dbReference>
<dbReference type="SUPFAM" id="SSF48334">
    <property type="entry name" value="DNA repair protein MutS, domain III"/>
    <property type="match status" value="1"/>
</dbReference>
<organism evidence="7 8">
    <name type="scientific">Plakobranchus ocellatus</name>
    <dbReference type="NCBI Taxonomy" id="259542"/>
    <lineage>
        <taxon>Eukaryota</taxon>
        <taxon>Metazoa</taxon>
        <taxon>Spiralia</taxon>
        <taxon>Lophotrochozoa</taxon>
        <taxon>Mollusca</taxon>
        <taxon>Gastropoda</taxon>
        <taxon>Heterobranchia</taxon>
        <taxon>Euthyneura</taxon>
        <taxon>Panpulmonata</taxon>
        <taxon>Sacoglossa</taxon>
        <taxon>Placobranchoidea</taxon>
        <taxon>Plakobranchidae</taxon>
        <taxon>Plakobranchus</taxon>
    </lineage>
</organism>
<reference evidence="7 8" key="1">
    <citation type="journal article" date="2021" name="Elife">
        <title>Chloroplast acquisition without the gene transfer in kleptoplastic sea slugs, Plakobranchus ocellatus.</title>
        <authorList>
            <person name="Maeda T."/>
            <person name="Takahashi S."/>
            <person name="Yoshida T."/>
            <person name="Shimamura S."/>
            <person name="Takaki Y."/>
            <person name="Nagai Y."/>
            <person name="Toyoda A."/>
            <person name="Suzuki Y."/>
            <person name="Arimoto A."/>
            <person name="Ishii H."/>
            <person name="Satoh N."/>
            <person name="Nishiyama T."/>
            <person name="Hasebe M."/>
            <person name="Maruyama T."/>
            <person name="Minagawa J."/>
            <person name="Obokata J."/>
            <person name="Shigenobu S."/>
        </authorList>
    </citation>
    <scope>NUCLEOTIDE SEQUENCE [LARGE SCALE GENOMIC DNA]</scope>
</reference>
<keyword evidence="2" id="KW-0067">ATP-binding</keyword>
<proteinExistence type="predicted"/>
<dbReference type="GO" id="GO:0030983">
    <property type="term" value="F:mismatched DNA binding"/>
    <property type="evidence" value="ECO:0007669"/>
    <property type="project" value="InterPro"/>
</dbReference>
<evidence type="ECO:0000256" key="1">
    <source>
        <dbReference type="ARBA" id="ARBA00022741"/>
    </source>
</evidence>
<dbReference type="GO" id="GO:0006298">
    <property type="term" value="P:mismatch repair"/>
    <property type="evidence" value="ECO:0007669"/>
    <property type="project" value="InterPro"/>
</dbReference>
<dbReference type="PANTHER" id="PTHR11361">
    <property type="entry name" value="DNA MISMATCH REPAIR PROTEIN MUTS FAMILY MEMBER"/>
    <property type="match status" value="1"/>
</dbReference>
<gene>
    <name evidence="7" type="ORF">PoB_006755600</name>
</gene>
<dbReference type="AlphaFoldDB" id="A0AAV4DA51"/>
<dbReference type="PROSITE" id="PS00486">
    <property type="entry name" value="DNA_MISMATCH_REPAIR_2"/>
    <property type="match status" value="1"/>
</dbReference>
<evidence type="ECO:0000313" key="7">
    <source>
        <dbReference type="EMBL" id="GFO41051.1"/>
    </source>
</evidence>
<keyword evidence="4" id="KW-0227">DNA damage</keyword>
<dbReference type="Proteomes" id="UP000735302">
    <property type="component" value="Unassembled WGS sequence"/>
</dbReference>
<protein>
    <submittedName>
        <fullName evidence="7">DNA mismatch repair protein msh3</fullName>
    </submittedName>
</protein>
<evidence type="ECO:0000256" key="4">
    <source>
        <dbReference type="ARBA" id="ARBA00023204"/>
    </source>
</evidence>
<dbReference type="InterPro" id="IPR036187">
    <property type="entry name" value="DNA_mismatch_repair_MutS_sf"/>
</dbReference>
<keyword evidence="8" id="KW-1185">Reference proteome</keyword>
<comment type="caution">
    <text evidence="7">The sequence shown here is derived from an EMBL/GenBank/DDBJ whole genome shotgun (WGS) entry which is preliminary data.</text>
</comment>
<dbReference type="GO" id="GO:0006312">
    <property type="term" value="P:mitotic recombination"/>
    <property type="evidence" value="ECO:0007669"/>
    <property type="project" value="TreeGrafter"/>
</dbReference>
<dbReference type="InterPro" id="IPR045076">
    <property type="entry name" value="MutS"/>
</dbReference>
<evidence type="ECO:0000256" key="2">
    <source>
        <dbReference type="ARBA" id="ARBA00022840"/>
    </source>
</evidence>
<sequence>MSKIYIFRDNDMPNLFVDDLEDESVSSVYATKENINEILREIQDHRKEVRIALRQPGLNYTTVLQTEFLIEVKNTQLISVPSDWTQISRPQLDSERVHIEIIQGRHPIIEALSNGQDQYVPNDTNLSAGKGPRVMTVSGPNMGGKSSYIRQVALITILAQIGSYVPAESASLGIFDAVHTRMGASDDIFKGRSTFMVELHEASEIMSQATNKSLVILDELGRGTSTHDGVAIAYATLKHFITRSGCLVMFVTHFPMMAEFQAQFPDVVRNYHMSFLVDEDHEEGDTDVLTFLYQLKEGAASRSYGLNVAHLAQIPSDILSVAAKKSQTFEKALTEKKRLMVTFSSIFKARSGEIKNVISESDNS</sequence>
<dbReference type="Gene3D" id="1.10.1420.10">
    <property type="match status" value="1"/>
</dbReference>
<feature type="domain" description="DNA mismatch repair proteins mutS family" evidence="6">
    <location>
        <begin position="213"/>
        <end position="229"/>
    </location>
</feature>
<dbReference type="GO" id="GO:0005634">
    <property type="term" value="C:nucleus"/>
    <property type="evidence" value="ECO:0007669"/>
    <property type="project" value="TreeGrafter"/>
</dbReference>
<keyword evidence="4" id="KW-0234">DNA repair</keyword>
<dbReference type="PANTHER" id="PTHR11361:SF122">
    <property type="entry name" value="DNA MISMATCH REPAIR PROTEIN MSH3"/>
    <property type="match status" value="1"/>
</dbReference>
<dbReference type="GO" id="GO:0140664">
    <property type="term" value="F:ATP-dependent DNA damage sensor activity"/>
    <property type="evidence" value="ECO:0007669"/>
    <property type="project" value="InterPro"/>
</dbReference>